<keyword evidence="2" id="KW-1185">Reference proteome</keyword>
<dbReference type="PANTHER" id="PTHR24148:SF77">
    <property type="entry name" value="HETEROKARYON INCOMPATIBILITY DOMAIN-CONTAINING PROTEIN"/>
    <property type="match status" value="1"/>
</dbReference>
<proteinExistence type="predicted"/>
<name>A0AAN7B269_9PEZI</name>
<gene>
    <name evidence="1" type="ORF">QBC37DRAFT_406443</name>
</gene>
<dbReference type="AlphaFoldDB" id="A0AAN7B269"/>
<comment type="caution">
    <text evidence="1">The sequence shown here is derived from an EMBL/GenBank/DDBJ whole genome shotgun (WGS) entry which is preliminary data.</text>
</comment>
<dbReference type="Proteomes" id="UP001301769">
    <property type="component" value="Unassembled WGS sequence"/>
</dbReference>
<organism evidence="1 2">
    <name type="scientific">Rhypophila decipiens</name>
    <dbReference type="NCBI Taxonomy" id="261697"/>
    <lineage>
        <taxon>Eukaryota</taxon>
        <taxon>Fungi</taxon>
        <taxon>Dikarya</taxon>
        <taxon>Ascomycota</taxon>
        <taxon>Pezizomycotina</taxon>
        <taxon>Sordariomycetes</taxon>
        <taxon>Sordariomycetidae</taxon>
        <taxon>Sordariales</taxon>
        <taxon>Naviculisporaceae</taxon>
        <taxon>Rhypophila</taxon>
    </lineage>
</organism>
<sequence>MNWRMGLRNADTMMAFRGDFNYGKPSTLSWLLDEALGFESTDPRDMVYALLGLTVDDSSTAIIPTYDGTNSPAPVYTQAMRFLFSQATPKPPTALYRAGIGFSRSGKVPGLPSWVPDWSYSTQIRFLHDNYAAATSYSFSVEDLDDHEPSIIRLHGEIFDQVKHLGHIFSAKDGNTRLDEAIQLQQSYDEAYDLASTHAFNKSDESSFNETFIRTLLGNKRYGGPDSKAFSHALSASQCQGYFTDMKQGYEKYRKMAATLEEETGTETELQWFYEFHTRMEEFGFLLGSSIGERRFFVTKKGRMAVVPPLCEKDDLVVILAGMTMPFLVREHHGQSPTQTSRTSTQGSDNARYELVGCCYVDSAMEGEIQPGKERMFTLV</sequence>
<accession>A0AAN7B269</accession>
<dbReference type="EMBL" id="MU858314">
    <property type="protein sequence ID" value="KAK4207172.1"/>
    <property type="molecule type" value="Genomic_DNA"/>
</dbReference>
<dbReference type="InterPro" id="IPR052895">
    <property type="entry name" value="HetReg/Transcr_Mod"/>
</dbReference>
<evidence type="ECO:0000313" key="1">
    <source>
        <dbReference type="EMBL" id="KAK4207172.1"/>
    </source>
</evidence>
<evidence type="ECO:0000313" key="2">
    <source>
        <dbReference type="Proteomes" id="UP001301769"/>
    </source>
</evidence>
<reference evidence="1" key="2">
    <citation type="submission" date="2023-05" db="EMBL/GenBank/DDBJ databases">
        <authorList>
            <consortium name="Lawrence Berkeley National Laboratory"/>
            <person name="Steindorff A."/>
            <person name="Hensen N."/>
            <person name="Bonometti L."/>
            <person name="Westerberg I."/>
            <person name="Brannstrom I.O."/>
            <person name="Guillou S."/>
            <person name="Cros-Aarteil S."/>
            <person name="Calhoun S."/>
            <person name="Haridas S."/>
            <person name="Kuo A."/>
            <person name="Mondo S."/>
            <person name="Pangilinan J."/>
            <person name="Riley R."/>
            <person name="Labutti K."/>
            <person name="Andreopoulos B."/>
            <person name="Lipzen A."/>
            <person name="Chen C."/>
            <person name="Yanf M."/>
            <person name="Daum C."/>
            <person name="Ng V."/>
            <person name="Clum A."/>
            <person name="Ohm R."/>
            <person name="Martin F."/>
            <person name="Silar P."/>
            <person name="Natvig D."/>
            <person name="Lalanne C."/>
            <person name="Gautier V."/>
            <person name="Ament-Velasquez S.L."/>
            <person name="Kruys A."/>
            <person name="Hutchinson M.I."/>
            <person name="Powell A.J."/>
            <person name="Barry K."/>
            <person name="Miller A.N."/>
            <person name="Grigoriev I.V."/>
            <person name="Debuchy R."/>
            <person name="Gladieux P."/>
            <person name="Thoren M.H."/>
            <person name="Johannesson H."/>
        </authorList>
    </citation>
    <scope>NUCLEOTIDE SEQUENCE</scope>
    <source>
        <strain evidence="1">PSN293</strain>
    </source>
</reference>
<dbReference type="Pfam" id="PF26639">
    <property type="entry name" value="Het-6_barrel"/>
    <property type="match status" value="1"/>
</dbReference>
<reference evidence="1" key="1">
    <citation type="journal article" date="2023" name="Mol. Phylogenet. Evol.">
        <title>Genome-scale phylogeny and comparative genomics of the fungal order Sordariales.</title>
        <authorList>
            <person name="Hensen N."/>
            <person name="Bonometti L."/>
            <person name="Westerberg I."/>
            <person name="Brannstrom I.O."/>
            <person name="Guillou S."/>
            <person name="Cros-Aarteil S."/>
            <person name="Calhoun S."/>
            <person name="Haridas S."/>
            <person name="Kuo A."/>
            <person name="Mondo S."/>
            <person name="Pangilinan J."/>
            <person name="Riley R."/>
            <person name="LaButti K."/>
            <person name="Andreopoulos B."/>
            <person name="Lipzen A."/>
            <person name="Chen C."/>
            <person name="Yan M."/>
            <person name="Daum C."/>
            <person name="Ng V."/>
            <person name="Clum A."/>
            <person name="Steindorff A."/>
            <person name="Ohm R.A."/>
            <person name="Martin F."/>
            <person name="Silar P."/>
            <person name="Natvig D.O."/>
            <person name="Lalanne C."/>
            <person name="Gautier V."/>
            <person name="Ament-Velasquez S.L."/>
            <person name="Kruys A."/>
            <person name="Hutchinson M.I."/>
            <person name="Powell A.J."/>
            <person name="Barry K."/>
            <person name="Miller A.N."/>
            <person name="Grigoriev I.V."/>
            <person name="Debuchy R."/>
            <person name="Gladieux P."/>
            <person name="Hiltunen Thoren M."/>
            <person name="Johannesson H."/>
        </authorList>
    </citation>
    <scope>NUCLEOTIDE SEQUENCE</scope>
    <source>
        <strain evidence="1">PSN293</strain>
    </source>
</reference>
<dbReference type="PANTHER" id="PTHR24148">
    <property type="entry name" value="ANKYRIN REPEAT DOMAIN-CONTAINING PROTEIN 39 HOMOLOG-RELATED"/>
    <property type="match status" value="1"/>
</dbReference>
<protein>
    <submittedName>
        <fullName evidence="1">Uncharacterized protein</fullName>
    </submittedName>
</protein>